<dbReference type="InterPro" id="IPR017039">
    <property type="entry name" value="Virul_fac_BrkB"/>
</dbReference>
<dbReference type="NCBIfam" id="TIGR00765">
    <property type="entry name" value="yihY_not_rbn"/>
    <property type="match status" value="1"/>
</dbReference>
<dbReference type="AlphaFoldDB" id="A0A917FBU7"/>
<protein>
    <recommendedName>
        <fullName evidence="7">UPF0761 membrane protein GCM10011332_12740</fullName>
    </recommendedName>
</protein>
<keyword evidence="4 7" id="KW-0812">Transmembrane</keyword>
<evidence type="ECO:0000256" key="7">
    <source>
        <dbReference type="HAMAP-Rule" id="MF_00672"/>
    </source>
</evidence>
<keyword evidence="2 7" id="KW-1003">Cell membrane</keyword>
<dbReference type="PANTHER" id="PTHR30213">
    <property type="entry name" value="INNER MEMBRANE PROTEIN YHJD"/>
    <property type="match status" value="1"/>
</dbReference>
<comment type="similarity">
    <text evidence="7">Belongs to the UPF0761 family.</text>
</comment>
<sequence>MDASQKTSFDMTNLAQIWSLILRRFGEDQCLRIAASLSYTSLLSLVPLMAISFAIFAAFPAFDGVQHQLQAYVFENFVPAAGDAVAKYLQTFTEKTGGMTTLGIVGLGVTAIMLLSTIEDAMNRIFRVREKRPFVSRLLVFWALMTLGPLLMGASLSLSTYFYALTNWVDVSGVGGINVSSFASVILPNLMMMAALTFFYVFVPNRTISFKNGIIGGVTAGFFFAVLKKLFGLYVSHFPSYQAIYGVLATIPIFLIWMYLTWAVVLIGALLTATLEDWGRNAFRNGKIISPSDKMAAALHALRLLKEQHVKGGALSDKTLNRELGTHVASVVMKALEKAGFVVLSQDDKWVLARDLHNAPFSELYSILGLDIKSPSIGTRASQVLEEAEAARMQAMQKGLYDILD</sequence>
<feature type="transmembrane region" description="Helical" evidence="7">
    <location>
        <begin position="42"/>
        <end position="62"/>
    </location>
</feature>
<accession>A0A917FBU7</accession>
<dbReference type="PANTHER" id="PTHR30213:SF0">
    <property type="entry name" value="UPF0761 MEMBRANE PROTEIN YIHY"/>
    <property type="match status" value="1"/>
</dbReference>
<evidence type="ECO:0000256" key="3">
    <source>
        <dbReference type="ARBA" id="ARBA00022519"/>
    </source>
</evidence>
<evidence type="ECO:0000256" key="5">
    <source>
        <dbReference type="ARBA" id="ARBA00022989"/>
    </source>
</evidence>
<evidence type="ECO:0000256" key="1">
    <source>
        <dbReference type="ARBA" id="ARBA00004651"/>
    </source>
</evidence>
<evidence type="ECO:0000313" key="9">
    <source>
        <dbReference type="Proteomes" id="UP000632498"/>
    </source>
</evidence>
<feature type="transmembrane region" description="Helical" evidence="7">
    <location>
        <begin position="139"/>
        <end position="162"/>
    </location>
</feature>
<keyword evidence="5 7" id="KW-1133">Transmembrane helix</keyword>
<feature type="transmembrane region" description="Helical" evidence="7">
    <location>
        <begin position="98"/>
        <end position="118"/>
    </location>
</feature>
<keyword evidence="6 7" id="KW-0472">Membrane</keyword>
<name>A0A917FBU7_9PROT</name>
<dbReference type="GO" id="GO:0005886">
    <property type="term" value="C:plasma membrane"/>
    <property type="evidence" value="ECO:0007669"/>
    <property type="project" value="UniProtKB-SubCell"/>
</dbReference>
<evidence type="ECO:0000313" key="8">
    <source>
        <dbReference type="EMBL" id="GGF60453.1"/>
    </source>
</evidence>
<reference evidence="8" key="2">
    <citation type="submission" date="2020-09" db="EMBL/GenBank/DDBJ databases">
        <authorList>
            <person name="Sun Q."/>
            <person name="Zhou Y."/>
        </authorList>
    </citation>
    <scope>NUCLEOTIDE SEQUENCE</scope>
    <source>
        <strain evidence="8">CGMCC 1.15254</strain>
    </source>
</reference>
<dbReference type="Proteomes" id="UP000632498">
    <property type="component" value="Unassembled WGS sequence"/>
</dbReference>
<evidence type="ECO:0000256" key="2">
    <source>
        <dbReference type="ARBA" id="ARBA00022475"/>
    </source>
</evidence>
<dbReference type="RefSeq" id="WP_188662941.1">
    <property type="nucleotide sequence ID" value="NZ_BMHV01000007.1"/>
</dbReference>
<dbReference type="Pfam" id="PF03631">
    <property type="entry name" value="Virul_fac_BrkB"/>
    <property type="match status" value="1"/>
</dbReference>
<organism evidence="8 9">
    <name type="scientific">Terasakiella brassicae</name>
    <dbReference type="NCBI Taxonomy" id="1634917"/>
    <lineage>
        <taxon>Bacteria</taxon>
        <taxon>Pseudomonadati</taxon>
        <taxon>Pseudomonadota</taxon>
        <taxon>Alphaproteobacteria</taxon>
        <taxon>Rhodospirillales</taxon>
        <taxon>Terasakiellaceae</taxon>
        <taxon>Terasakiella</taxon>
    </lineage>
</organism>
<comment type="caution">
    <text evidence="8">The sequence shown here is derived from an EMBL/GenBank/DDBJ whole genome shotgun (WGS) entry which is preliminary data.</text>
</comment>
<keyword evidence="9" id="KW-1185">Reference proteome</keyword>
<evidence type="ECO:0000256" key="4">
    <source>
        <dbReference type="ARBA" id="ARBA00022692"/>
    </source>
</evidence>
<keyword evidence="3" id="KW-0997">Cell inner membrane</keyword>
<comment type="subcellular location">
    <subcellularLocation>
        <location evidence="1 7">Cell membrane</location>
        <topology evidence="1 7">Multi-pass membrane protein</topology>
    </subcellularLocation>
</comment>
<dbReference type="HAMAP" id="MF_00672">
    <property type="entry name" value="UPF0761"/>
    <property type="match status" value="1"/>
</dbReference>
<reference evidence="8" key="1">
    <citation type="journal article" date="2014" name="Int. J. Syst. Evol. Microbiol.">
        <title>Complete genome sequence of Corynebacterium casei LMG S-19264T (=DSM 44701T), isolated from a smear-ripened cheese.</title>
        <authorList>
            <consortium name="US DOE Joint Genome Institute (JGI-PGF)"/>
            <person name="Walter F."/>
            <person name="Albersmeier A."/>
            <person name="Kalinowski J."/>
            <person name="Ruckert C."/>
        </authorList>
    </citation>
    <scope>NUCLEOTIDE SEQUENCE</scope>
    <source>
        <strain evidence="8">CGMCC 1.15254</strain>
    </source>
</reference>
<feature type="transmembrane region" description="Helical" evidence="7">
    <location>
        <begin position="214"/>
        <end position="231"/>
    </location>
</feature>
<feature type="transmembrane region" description="Helical" evidence="7">
    <location>
        <begin position="243"/>
        <end position="271"/>
    </location>
</feature>
<dbReference type="InterPro" id="IPR023679">
    <property type="entry name" value="UPF0761_bac"/>
</dbReference>
<evidence type="ECO:0000256" key="6">
    <source>
        <dbReference type="ARBA" id="ARBA00023136"/>
    </source>
</evidence>
<feature type="transmembrane region" description="Helical" evidence="7">
    <location>
        <begin position="182"/>
        <end position="202"/>
    </location>
</feature>
<dbReference type="EMBL" id="BMHV01000007">
    <property type="protein sequence ID" value="GGF60453.1"/>
    <property type="molecule type" value="Genomic_DNA"/>
</dbReference>
<proteinExistence type="inferred from homology"/>
<gene>
    <name evidence="8" type="ORF">GCM10011332_12740</name>
</gene>